<reference evidence="2" key="2">
    <citation type="submission" date="2020-09" db="EMBL/GenBank/DDBJ databases">
        <authorList>
            <person name="Sun Q."/>
            <person name="Kim S."/>
        </authorList>
    </citation>
    <scope>NUCLEOTIDE SEQUENCE</scope>
    <source>
        <strain evidence="2">KCTC 12870</strain>
    </source>
</reference>
<reference evidence="2" key="1">
    <citation type="journal article" date="2014" name="Int. J. Syst. Evol. Microbiol.">
        <title>Complete genome sequence of Corynebacterium casei LMG S-19264T (=DSM 44701T), isolated from a smear-ripened cheese.</title>
        <authorList>
            <consortium name="US DOE Joint Genome Institute (JGI-PGF)"/>
            <person name="Walter F."/>
            <person name="Albersmeier A."/>
            <person name="Kalinowski J."/>
            <person name="Ruckert C."/>
        </authorList>
    </citation>
    <scope>NUCLEOTIDE SEQUENCE</scope>
    <source>
        <strain evidence="2">KCTC 12870</strain>
    </source>
</reference>
<dbReference type="AlphaFoldDB" id="A0A8J3DAY9"/>
<dbReference type="EMBL" id="BMXG01000005">
    <property type="protein sequence ID" value="GHB97130.1"/>
    <property type="molecule type" value="Genomic_DNA"/>
</dbReference>
<dbReference type="Pfam" id="PF04102">
    <property type="entry name" value="SlyX"/>
    <property type="match status" value="1"/>
</dbReference>
<dbReference type="Proteomes" id="UP000642829">
    <property type="component" value="Unassembled WGS sequence"/>
</dbReference>
<evidence type="ECO:0000313" key="2">
    <source>
        <dbReference type="EMBL" id="GHB97130.1"/>
    </source>
</evidence>
<evidence type="ECO:0000256" key="1">
    <source>
        <dbReference type="SAM" id="MobiDB-lite"/>
    </source>
</evidence>
<sequence>MGRLNSMILTEPTYFNLSFSIVRPTLAIVESDDQQDAIIRLESRLTYLERHIEEQDREIYRQSEQLLKLTRESENLRNRLQSMADAKDMPSDERPPHY</sequence>
<evidence type="ECO:0008006" key="4">
    <source>
        <dbReference type="Google" id="ProtNLM"/>
    </source>
</evidence>
<name>A0A8J3DAY9_9BACT</name>
<comment type="caution">
    <text evidence="2">The sequence shown here is derived from an EMBL/GenBank/DDBJ whole genome shotgun (WGS) entry which is preliminary data.</text>
</comment>
<gene>
    <name evidence="2" type="ORF">GCM10007047_11410</name>
</gene>
<dbReference type="InterPro" id="IPR007236">
    <property type="entry name" value="SlyX"/>
</dbReference>
<feature type="region of interest" description="Disordered" evidence="1">
    <location>
        <begin position="78"/>
        <end position="98"/>
    </location>
</feature>
<evidence type="ECO:0000313" key="3">
    <source>
        <dbReference type="Proteomes" id="UP000642829"/>
    </source>
</evidence>
<proteinExistence type="predicted"/>
<keyword evidence="3" id="KW-1185">Reference proteome</keyword>
<feature type="compositionally biased region" description="Basic and acidic residues" evidence="1">
    <location>
        <begin position="85"/>
        <end position="98"/>
    </location>
</feature>
<accession>A0A8J3DAY9</accession>
<protein>
    <recommendedName>
        <fullName evidence="4">SlyX protein</fullName>
    </recommendedName>
</protein>
<organism evidence="2 3">
    <name type="scientific">Cerasicoccus arenae</name>
    <dbReference type="NCBI Taxonomy" id="424488"/>
    <lineage>
        <taxon>Bacteria</taxon>
        <taxon>Pseudomonadati</taxon>
        <taxon>Verrucomicrobiota</taxon>
        <taxon>Opitutia</taxon>
        <taxon>Puniceicoccales</taxon>
        <taxon>Cerasicoccaceae</taxon>
        <taxon>Cerasicoccus</taxon>
    </lineage>
</organism>